<keyword evidence="1" id="KW-0472">Membrane</keyword>
<dbReference type="Proteomes" id="UP000017836">
    <property type="component" value="Unassembled WGS sequence"/>
</dbReference>
<feature type="transmembrane region" description="Helical" evidence="1">
    <location>
        <begin position="46"/>
        <end position="68"/>
    </location>
</feature>
<dbReference type="EMBL" id="KI392979">
    <property type="protein sequence ID" value="ERN09867.1"/>
    <property type="molecule type" value="Genomic_DNA"/>
</dbReference>
<sequence length="71" mass="7597">MASSDWGPVVLGVLLFILFSPGLLFELPGNTRHVEFGSMKTNGKAVVVHSLIFFTVFTILILAVGVHINAG</sequence>
<dbReference type="PANTHER" id="PTHR33128">
    <property type="entry name" value="OS05G0103400 PROTEIN"/>
    <property type="match status" value="1"/>
</dbReference>
<dbReference type="OMA" id="WAPIIIG"/>
<dbReference type="eggNOG" id="ENOG502S73T">
    <property type="taxonomic scope" value="Eukaryota"/>
</dbReference>
<dbReference type="Pfam" id="PF11820">
    <property type="entry name" value="DUF3339"/>
    <property type="match status" value="1"/>
</dbReference>
<keyword evidence="1" id="KW-1133">Transmembrane helix</keyword>
<dbReference type="AlphaFoldDB" id="W1PIR4"/>
<dbReference type="HOGENOM" id="CLU_167986_1_0_1"/>
<dbReference type="Gramene" id="ERN09867">
    <property type="protein sequence ID" value="ERN09867"/>
    <property type="gene ID" value="AMTR_s00013p00095520"/>
</dbReference>
<proteinExistence type="predicted"/>
<accession>W1PIR4</accession>
<evidence type="ECO:0000313" key="2">
    <source>
        <dbReference type="EMBL" id="ERN09867.1"/>
    </source>
</evidence>
<evidence type="ECO:0000256" key="1">
    <source>
        <dbReference type="SAM" id="Phobius"/>
    </source>
</evidence>
<keyword evidence="1" id="KW-0812">Transmembrane</keyword>
<dbReference type="InterPro" id="IPR021775">
    <property type="entry name" value="DUF3339"/>
</dbReference>
<name>W1PIR4_AMBTC</name>
<dbReference type="PANTHER" id="PTHR33128:SF78">
    <property type="entry name" value="OS04G0387900 PROTEIN"/>
    <property type="match status" value="1"/>
</dbReference>
<protein>
    <submittedName>
        <fullName evidence="2">Uncharacterized protein</fullName>
    </submittedName>
</protein>
<keyword evidence="3" id="KW-1185">Reference proteome</keyword>
<dbReference type="OrthoDB" id="652307at2759"/>
<feature type="transmembrane region" description="Helical" evidence="1">
    <location>
        <begin position="6"/>
        <end position="25"/>
    </location>
</feature>
<gene>
    <name evidence="2" type="ORF">AMTR_s00013p00095520</name>
</gene>
<organism evidence="2 3">
    <name type="scientific">Amborella trichopoda</name>
    <dbReference type="NCBI Taxonomy" id="13333"/>
    <lineage>
        <taxon>Eukaryota</taxon>
        <taxon>Viridiplantae</taxon>
        <taxon>Streptophyta</taxon>
        <taxon>Embryophyta</taxon>
        <taxon>Tracheophyta</taxon>
        <taxon>Spermatophyta</taxon>
        <taxon>Magnoliopsida</taxon>
        <taxon>Amborellales</taxon>
        <taxon>Amborellaceae</taxon>
        <taxon>Amborella</taxon>
    </lineage>
</organism>
<reference evidence="3" key="1">
    <citation type="journal article" date="2013" name="Science">
        <title>The Amborella genome and the evolution of flowering plants.</title>
        <authorList>
            <consortium name="Amborella Genome Project"/>
        </authorList>
    </citation>
    <scope>NUCLEOTIDE SEQUENCE [LARGE SCALE GENOMIC DNA]</scope>
</reference>
<evidence type="ECO:0000313" key="3">
    <source>
        <dbReference type="Proteomes" id="UP000017836"/>
    </source>
</evidence>